<dbReference type="AlphaFoldDB" id="A0A398DPF2"/>
<proteinExistence type="predicted"/>
<protein>
    <submittedName>
        <fullName evidence="1">Uncharacterized protein</fullName>
    </submittedName>
</protein>
<organism evidence="1 2">
    <name type="scientific">Candidatus Cryosericum septentrionale</name>
    <dbReference type="NCBI Taxonomy" id="2290913"/>
    <lineage>
        <taxon>Bacteria</taxon>
        <taxon>Pseudomonadati</taxon>
        <taxon>Caldisericota/Cryosericota group</taxon>
        <taxon>Candidatus Cryosericota</taxon>
        <taxon>Candidatus Cryosericia</taxon>
        <taxon>Candidatus Cryosericales</taxon>
        <taxon>Candidatus Cryosericaceae</taxon>
        <taxon>Candidatus Cryosericum</taxon>
    </lineage>
</organism>
<dbReference type="OrthoDB" id="7062109at2"/>
<evidence type="ECO:0000313" key="1">
    <source>
        <dbReference type="EMBL" id="RIE16103.1"/>
    </source>
</evidence>
<evidence type="ECO:0000313" key="2">
    <source>
        <dbReference type="Proteomes" id="UP000266113"/>
    </source>
</evidence>
<keyword evidence="2" id="KW-1185">Reference proteome</keyword>
<accession>A0A398DPF2</accession>
<dbReference type="RefSeq" id="WP_119086366.1">
    <property type="nucleotide sequence ID" value="NZ_QXIY01000037.1"/>
</dbReference>
<comment type="caution">
    <text evidence="1">The sequence shown here is derived from an EMBL/GenBank/DDBJ whole genome shotgun (WGS) entry which is preliminary data.</text>
</comment>
<sequence length="429" mass="47495">MKDNEAGLATELLRIVNATKRAQFRFGSGCFMIDRESYEVGPEAIDSYRRFPWRLLMHSGAEEHFSLSAVGTMVSRSVARLVDGQATVETAEAELHGILQTLSVPPPEQTVLRELTGIELPPRTTPLALAGGKVARFTKRDRSRLLRQYREYARSVITKPQLRRSVADAMAPDLNDFVGKTVLWSTHAAEPIRAEELSLGMAHRVCTLLRYGCMSLRSDGNEMAIGIGSVQSTHCLIIPEEGFIQSSWARTGKSRSWTIKPPDRAGMRKAGVFVLSALYEESESGRGLPGGSFHSVLLQVLHWADVSLDQPDNSSRILALTVALETLFSYGASPVRSAVAEGTAMVISRNVAERKHISARIKKLYDKRSDVAHGRAVETLSLSDVREMENCVRLTIRVLCHHMDEFDSLDSFSEALATARLSGRLFRAR</sequence>
<reference evidence="1 2" key="1">
    <citation type="submission" date="2018-09" db="EMBL/GenBank/DDBJ databases">
        <title>Discovery and Ecogenomic Context for Candidatus Cryosericales, a Global Caldiserica Order Active in Thawing Permafrost.</title>
        <authorList>
            <person name="Martinez M.A."/>
            <person name="Woodcroft B.J."/>
            <person name="Ignacio Espinoza J.C."/>
            <person name="Zayed A."/>
            <person name="Singleton C.M."/>
            <person name="Boyd J."/>
            <person name="Li Y.-F."/>
            <person name="Purvine S."/>
            <person name="Maughan H."/>
            <person name="Hodgkins S.B."/>
            <person name="Anderson D."/>
            <person name="Sederholm M."/>
            <person name="Temperton B."/>
            <person name="Saleska S.R."/>
            <person name="Tyson G.W."/>
            <person name="Rich V.I."/>
        </authorList>
    </citation>
    <scope>NUCLEOTIDE SEQUENCE [LARGE SCALE GENOMIC DNA]</scope>
    <source>
        <strain evidence="1 2">SMC1</strain>
    </source>
</reference>
<dbReference type="EMBL" id="QXIY01000037">
    <property type="protein sequence ID" value="RIE16103.1"/>
    <property type="molecule type" value="Genomic_DNA"/>
</dbReference>
<name>A0A398DPF2_9BACT</name>
<gene>
    <name evidence="1" type="ORF">SMC1_08570</name>
</gene>
<dbReference type="Proteomes" id="UP000266113">
    <property type="component" value="Unassembled WGS sequence"/>
</dbReference>